<dbReference type="RefSeq" id="WP_204068706.1">
    <property type="nucleotide sequence ID" value="NZ_BOOJ01000069.1"/>
</dbReference>
<proteinExistence type="predicted"/>
<evidence type="ECO:0000256" key="2">
    <source>
        <dbReference type="ARBA" id="ARBA00022741"/>
    </source>
</evidence>
<keyword evidence="5" id="KW-0472">Membrane</keyword>
<evidence type="ECO:0000256" key="1">
    <source>
        <dbReference type="ARBA" id="ARBA00022679"/>
    </source>
</evidence>
<name>A0A8J3SQ55_9ACTN</name>
<evidence type="ECO:0000256" key="4">
    <source>
        <dbReference type="ARBA" id="ARBA00022840"/>
    </source>
</evidence>
<keyword evidence="3" id="KW-0418">Kinase</keyword>
<dbReference type="InterPro" id="IPR008271">
    <property type="entry name" value="Ser/Thr_kinase_AS"/>
</dbReference>
<accession>A0A8J3SQ55</accession>
<protein>
    <recommendedName>
        <fullName evidence="6">Protein kinase domain-containing protein</fullName>
    </recommendedName>
</protein>
<keyword evidence="8" id="KW-1185">Reference proteome</keyword>
<feature type="domain" description="Protein kinase" evidence="6">
    <location>
        <begin position="18"/>
        <end position="276"/>
    </location>
</feature>
<dbReference type="InterPro" id="IPR000719">
    <property type="entry name" value="Prot_kinase_dom"/>
</dbReference>
<keyword evidence="4" id="KW-0067">ATP-binding</keyword>
<keyword evidence="5" id="KW-0812">Transmembrane</keyword>
<dbReference type="EMBL" id="BOOJ01000069">
    <property type="protein sequence ID" value="GIH96670.1"/>
    <property type="molecule type" value="Genomic_DNA"/>
</dbReference>
<dbReference type="Pfam" id="PF00069">
    <property type="entry name" value="Pkinase"/>
    <property type="match status" value="1"/>
</dbReference>
<dbReference type="PANTHER" id="PTHR43289:SF34">
    <property type="entry name" value="SERINE_THREONINE-PROTEIN KINASE YBDM-RELATED"/>
    <property type="match status" value="1"/>
</dbReference>
<dbReference type="PANTHER" id="PTHR43289">
    <property type="entry name" value="MITOGEN-ACTIVATED PROTEIN KINASE KINASE KINASE 20-RELATED"/>
    <property type="match status" value="1"/>
</dbReference>
<keyword evidence="5" id="KW-1133">Transmembrane helix</keyword>
<dbReference type="SUPFAM" id="SSF56112">
    <property type="entry name" value="Protein kinase-like (PK-like)"/>
    <property type="match status" value="1"/>
</dbReference>
<feature type="transmembrane region" description="Helical" evidence="5">
    <location>
        <begin position="363"/>
        <end position="383"/>
    </location>
</feature>
<dbReference type="Gene3D" id="3.30.200.20">
    <property type="entry name" value="Phosphorylase Kinase, domain 1"/>
    <property type="match status" value="1"/>
</dbReference>
<evidence type="ECO:0000313" key="7">
    <source>
        <dbReference type="EMBL" id="GIH96670.1"/>
    </source>
</evidence>
<evidence type="ECO:0000256" key="5">
    <source>
        <dbReference type="SAM" id="Phobius"/>
    </source>
</evidence>
<gene>
    <name evidence="7" type="ORF">Psi01_73000</name>
</gene>
<dbReference type="GO" id="GO:0004674">
    <property type="term" value="F:protein serine/threonine kinase activity"/>
    <property type="evidence" value="ECO:0007669"/>
    <property type="project" value="TreeGrafter"/>
</dbReference>
<organism evidence="7 8">
    <name type="scientific">Planobispora siamensis</name>
    <dbReference type="NCBI Taxonomy" id="936338"/>
    <lineage>
        <taxon>Bacteria</taxon>
        <taxon>Bacillati</taxon>
        <taxon>Actinomycetota</taxon>
        <taxon>Actinomycetes</taxon>
        <taxon>Streptosporangiales</taxon>
        <taxon>Streptosporangiaceae</taxon>
        <taxon>Planobispora</taxon>
    </lineage>
</organism>
<comment type="caution">
    <text evidence="7">The sequence shown here is derived from an EMBL/GenBank/DDBJ whole genome shotgun (WGS) entry which is preliminary data.</text>
</comment>
<reference evidence="7 8" key="1">
    <citation type="submission" date="2021-01" db="EMBL/GenBank/DDBJ databases">
        <title>Whole genome shotgun sequence of Planobispora siamensis NBRC 107568.</title>
        <authorList>
            <person name="Komaki H."/>
            <person name="Tamura T."/>
        </authorList>
    </citation>
    <scope>NUCLEOTIDE SEQUENCE [LARGE SCALE GENOMIC DNA]</scope>
    <source>
        <strain evidence="7 8">NBRC 107568</strain>
    </source>
</reference>
<sequence length="491" mass="51892">MSRAAPLQPEDPPRVGAYRLVGRLGAGGQGVVFLAEPAQSAEPGGPATGPPVAIKLLHARLLNDEKVRRRFMGEIEAVRRVAPFCTAQVLDADLDGDRPYIVSEYVDGVSLQEHIAAEGPRADGSLDRIAVGTATALAAIHRAGVVHRDFKPGNVLLGMEGPRVIDFGISRMMDAAVTTGKIPFGTPAYMSPEQIKGESAGPPADMFSWALTVAFAATGRHAFSADSYHAVLARILYGTPDLGPLAGPLREIVIDCLAAEPQDRPGAEEVLGRLYGHGGRAVSRPVPVLAASTAEMPAVPASTAEMPAVRDSTAEMPAIQEAVTRATAERGSTAEMPALRFLVAELPALASVPRILRRRRWRWVLAVTAAAVVVAVAAFLLAASGASPLTGTWKGVADHASAGRVFPVEIRLADGGPVLRWGADLHCAGRLTVKEEGPPLATTYRLDRVTGQECYPGTLVLFPQGEDRVAFEVIRSGEKEARYSGRAVRSD</sequence>
<evidence type="ECO:0000256" key="3">
    <source>
        <dbReference type="ARBA" id="ARBA00022777"/>
    </source>
</evidence>
<keyword evidence="1" id="KW-0808">Transferase</keyword>
<dbReference type="AlphaFoldDB" id="A0A8J3SQ55"/>
<evidence type="ECO:0000259" key="6">
    <source>
        <dbReference type="PROSITE" id="PS50011"/>
    </source>
</evidence>
<dbReference type="Gene3D" id="1.10.510.10">
    <property type="entry name" value="Transferase(Phosphotransferase) domain 1"/>
    <property type="match status" value="1"/>
</dbReference>
<dbReference type="PROSITE" id="PS00108">
    <property type="entry name" value="PROTEIN_KINASE_ST"/>
    <property type="match status" value="1"/>
</dbReference>
<evidence type="ECO:0000313" key="8">
    <source>
        <dbReference type="Proteomes" id="UP000619788"/>
    </source>
</evidence>
<dbReference type="Proteomes" id="UP000619788">
    <property type="component" value="Unassembled WGS sequence"/>
</dbReference>
<keyword evidence="2" id="KW-0547">Nucleotide-binding</keyword>
<dbReference type="InterPro" id="IPR011009">
    <property type="entry name" value="Kinase-like_dom_sf"/>
</dbReference>
<dbReference type="PROSITE" id="PS50011">
    <property type="entry name" value="PROTEIN_KINASE_DOM"/>
    <property type="match status" value="1"/>
</dbReference>
<dbReference type="GO" id="GO:0005524">
    <property type="term" value="F:ATP binding"/>
    <property type="evidence" value="ECO:0007669"/>
    <property type="project" value="UniProtKB-KW"/>
</dbReference>
<dbReference type="CDD" id="cd14014">
    <property type="entry name" value="STKc_PknB_like"/>
    <property type="match status" value="1"/>
</dbReference>